<dbReference type="AlphaFoldDB" id="A0A5J4VVZ1"/>
<comment type="caution">
    <text evidence="4">The sequence shown here is derived from an EMBL/GenBank/DDBJ whole genome shotgun (WGS) entry which is preliminary data.</text>
</comment>
<keyword evidence="2" id="KW-0106">Calcium</keyword>
<dbReference type="GO" id="GO:0016020">
    <property type="term" value="C:membrane"/>
    <property type="evidence" value="ECO:0007669"/>
    <property type="project" value="TreeGrafter"/>
</dbReference>
<evidence type="ECO:0000313" key="4">
    <source>
        <dbReference type="EMBL" id="KAA6386787.1"/>
    </source>
</evidence>
<dbReference type="OrthoDB" id="73919at2759"/>
<organism evidence="4 5">
    <name type="scientific">Streblomastix strix</name>
    <dbReference type="NCBI Taxonomy" id="222440"/>
    <lineage>
        <taxon>Eukaryota</taxon>
        <taxon>Metamonada</taxon>
        <taxon>Preaxostyla</taxon>
        <taxon>Oxymonadida</taxon>
        <taxon>Streblomastigidae</taxon>
        <taxon>Streblomastix</taxon>
    </lineage>
</organism>
<protein>
    <recommendedName>
        <fullName evidence="3">C2 domain-containing protein</fullName>
    </recommendedName>
</protein>
<evidence type="ECO:0000259" key="3">
    <source>
        <dbReference type="PROSITE" id="PS50004"/>
    </source>
</evidence>
<evidence type="ECO:0000256" key="2">
    <source>
        <dbReference type="ARBA" id="ARBA00022837"/>
    </source>
</evidence>
<dbReference type="CDD" id="cd00030">
    <property type="entry name" value="C2"/>
    <property type="match status" value="2"/>
</dbReference>
<dbReference type="Proteomes" id="UP000324800">
    <property type="component" value="Unassembled WGS sequence"/>
</dbReference>
<dbReference type="Gene3D" id="2.60.40.150">
    <property type="entry name" value="C2 domain"/>
    <property type="match status" value="2"/>
</dbReference>
<feature type="domain" description="C2" evidence="3">
    <location>
        <begin position="1"/>
        <end position="88"/>
    </location>
</feature>
<reference evidence="4 5" key="1">
    <citation type="submission" date="2019-03" db="EMBL/GenBank/DDBJ databases">
        <title>Single cell metagenomics reveals metabolic interactions within the superorganism composed of flagellate Streblomastix strix and complex community of Bacteroidetes bacteria on its surface.</title>
        <authorList>
            <person name="Treitli S.C."/>
            <person name="Kolisko M."/>
            <person name="Husnik F."/>
            <person name="Keeling P."/>
            <person name="Hampl V."/>
        </authorList>
    </citation>
    <scope>NUCLEOTIDE SEQUENCE [LARGE SCALE GENOMIC DNA]</scope>
    <source>
        <strain evidence="4">ST1C</strain>
    </source>
</reference>
<dbReference type="InterPro" id="IPR000008">
    <property type="entry name" value="C2_dom"/>
</dbReference>
<dbReference type="EMBL" id="SNRW01004652">
    <property type="protein sequence ID" value="KAA6386787.1"/>
    <property type="molecule type" value="Genomic_DNA"/>
</dbReference>
<accession>A0A5J4VVZ1</accession>
<dbReference type="PANTHER" id="PTHR45911:SF4">
    <property type="entry name" value="MULTIPLE C2 AND TRANSMEMBRANE DOMAIN-CONTAINING PROTEIN"/>
    <property type="match status" value="1"/>
</dbReference>
<dbReference type="PROSITE" id="PS50004">
    <property type="entry name" value="C2"/>
    <property type="match status" value="1"/>
</dbReference>
<gene>
    <name evidence="4" type="ORF">EZS28_017688</name>
</gene>
<dbReference type="GO" id="GO:0005509">
    <property type="term" value="F:calcium ion binding"/>
    <property type="evidence" value="ECO:0007669"/>
    <property type="project" value="TreeGrafter"/>
</dbReference>
<dbReference type="Pfam" id="PF00168">
    <property type="entry name" value="C2"/>
    <property type="match status" value="2"/>
</dbReference>
<name>A0A5J4VVZ1_9EUKA</name>
<dbReference type="PANTHER" id="PTHR45911">
    <property type="entry name" value="C2 DOMAIN-CONTAINING PROTEIN"/>
    <property type="match status" value="1"/>
</dbReference>
<dbReference type="SUPFAM" id="SSF49562">
    <property type="entry name" value="C2 domain (Calcium/lipid-binding domain, CaLB)"/>
    <property type="match status" value="2"/>
</dbReference>
<evidence type="ECO:0000256" key="1">
    <source>
        <dbReference type="ARBA" id="ARBA00022723"/>
    </source>
</evidence>
<sequence length="129" mass="14914">MDITGSADPYVVLSIGQEKLHTNIAMNARNADFGGVFYLKFDPYTTKDREIRVEVWDYDPMSNDDLIGTTSIPILPYLRNEMEIRENFNEEFIIPFDPSQTQDREIRVEVWDYDPMSNDNLIGTTSIPV</sequence>
<evidence type="ECO:0000313" key="5">
    <source>
        <dbReference type="Proteomes" id="UP000324800"/>
    </source>
</evidence>
<dbReference type="InterPro" id="IPR035892">
    <property type="entry name" value="C2_domain_sf"/>
</dbReference>
<keyword evidence="1" id="KW-0479">Metal-binding</keyword>
<proteinExistence type="predicted"/>